<dbReference type="InterPro" id="IPR001525">
    <property type="entry name" value="C5_MeTfrase"/>
</dbReference>
<evidence type="ECO:0000256" key="6">
    <source>
        <dbReference type="ARBA" id="ARBA00047422"/>
    </source>
</evidence>
<evidence type="ECO:0000313" key="10">
    <source>
        <dbReference type="Proteomes" id="UP000018922"/>
    </source>
</evidence>
<evidence type="ECO:0000256" key="2">
    <source>
        <dbReference type="ARBA" id="ARBA00022603"/>
    </source>
</evidence>
<evidence type="ECO:0000256" key="8">
    <source>
        <dbReference type="RuleBase" id="RU000416"/>
    </source>
</evidence>
<comment type="catalytic activity">
    <reaction evidence="6">
        <text>a 2'-deoxycytidine in DNA + S-adenosyl-L-methionine = a 5-methyl-2'-deoxycytidine in DNA + S-adenosyl-L-homocysteine + H(+)</text>
        <dbReference type="Rhea" id="RHEA:13681"/>
        <dbReference type="Rhea" id="RHEA-COMP:11369"/>
        <dbReference type="Rhea" id="RHEA-COMP:11370"/>
        <dbReference type="ChEBI" id="CHEBI:15378"/>
        <dbReference type="ChEBI" id="CHEBI:57856"/>
        <dbReference type="ChEBI" id="CHEBI:59789"/>
        <dbReference type="ChEBI" id="CHEBI:85452"/>
        <dbReference type="ChEBI" id="CHEBI:85454"/>
        <dbReference type="EC" id="2.1.1.37"/>
    </reaction>
</comment>
<dbReference type="SUPFAM" id="SSF53335">
    <property type="entry name" value="S-adenosyl-L-methionine-dependent methyltransferases"/>
    <property type="match status" value="1"/>
</dbReference>
<dbReference type="PRINTS" id="PR00105">
    <property type="entry name" value="C5METTRFRASE"/>
</dbReference>
<dbReference type="GO" id="GO:0003677">
    <property type="term" value="F:DNA binding"/>
    <property type="evidence" value="ECO:0007669"/>
    <property type="project" value="TreeGrafter"/>
</dbReference>
<gene>
    <name evidence="9" type="primary">hgiDIIM</name>
    <name evidence="9" type="ordered locus">MGMSRv2__1966</name>
</gene>
<dbReference type="eggNOG" id="COG0270">
    <property type="taxonomic scope" value="Bacteria"/>
</dbReference>
<dbReference type="REBASE" id="75992">
    <property type="entry name" value="M.Mgr1V2ORF1966P"/>
</dbReference>
<evidence type="ECO:0000256" key="1">
    <source>
        <dbReference type="ARBA" id="ARBA00011975"/>
    </source>
</evidence>
<dbReference type="EC" id="2.1.1.37" evidence="1"/>
<dbReference type="PROSITE" id="PS00095">
    <property type="entry name" value="C5_MTASE_2"/>
    <property type="match status" value="1"/>
</dbReference>
<dbReference type="InterPro" id="IPR050390">
    <property type="entry name" value="C5-Methyltransferase"/>
</dbReference>
<dbReference type="GO" id="GO:0009307">
    <property type="term" value="P:DNA restriction-modification system"/>
    <property type="evidence" value="ECO:0007669"/>
    <property type="project" value="UniProtKB-KW"/>
</dbReference>
<dbReference type="NCBIfam" id="TIGR00675">
    <property type="entry name" value="dcm"/>
    <property type="match status" value="1"/>
</dbReference>
<keyword evidence="5" id="KW-0680">Restriction system</keyword>
<dbReference type="PROSITE" id="PS51679">
    <property type="entry name" value="SAM_MT_C5"/>
    <property type="match status" value="1"/>
</dbReference>
<accession>V6F4E9</accession>
<evidence type="ECO:0000256" key="4">
    <source>
        <dbReference type="ARBA" id="ARBA00022691"/>
    </source>
</evidence>
<evidence type="ECO:0000256" key="5">
    <source>
        <dbReference type="ARBA" id="ARBA00022747"/>
    </source>
</evidence>
<keyword evidence="3 7" id="KW-0808">Transferase</keyword>
<dbReference type="PANTHER" id="PTHR10629:SF52">
    <property type="entry name" value="DNA (CYTOSINE-5)-METHYLTRANSFERASE 1"/>
    <property type="match status" value="1"/>
</dbReference>
<dbReference type="STRING" id="1430440.MGMSRv2__1966"/>
<dbReference type="GO" id="GO:0032259">
    <property type="term" value="P:methylation"/>
    <property type="evidence" value="ECO:0007669"/>
    <property type="project" value="UniProtKB-KW"/>
</dbReference>
<proteinExistence type="inferred from homology"/>
<evidence type="ECO:0000313" key="9">
    <source>
        <dbReference type="EMBL" id="CDK99181.1"/>
    </source>
</evidence>
<dbReference type="HOGENOM" id="CLU_006958_2_2_5"/>
<dbReference type="Gene3D" id="3.40.50.150">
    <property type="entry name" value="Vaccinia Virus protein VP39"/>
    <property type="match status" value="1"/>
</dbReference>
<dbReference type="Proteomes" id="UP000018922">
    <property type="component" value="Chromosome I"/>
</dbReference>
<dbReference type="PANTHER" id="PTHR10629">
    <property type="entry name" value="CYTOSINE-SPECIFIC METHYLTRANSFERASE"/>
    <property type="match status" value="1"/>
</dbReference>
<dbReference type="KEGG" id="mgy:MGMSRv2__1966"/>
<feature type="active site" evidence="7">
    <location>
        <position position="87"/>
    </location>
</feature>
<evidence type="ECO:0000256" key="3">
    <source>
        <dbReference type="ARBA" id="ARBA00022679"/>
    </source>
</evidence>
<comment type="similarity">
    <text evidence="7 8">Belongs to the class I-like SAM-binding methyltransferase superfamily. C5-methyltransferase family.</text>
</comment>
<keyword evidence="2 7" id="KW-0489">Methyltransferase</keyword>
<dbReference type="GO" id="GO:0044027">
    <property type="term" value="P:negative regulation of gene expression via chromosomal CpG island methylation"/>
    <property type="evidence" value="ECO:0007669"/>
    <property type="project" value="TreeGrafter"/>
</dbReference>
<dbReference type="EMBL" id="HG794546">
    <property type="protein sequence ID" value="CDK99181.1"/>
    <property type="molecule type" value="Genomic_DNA"/>
</dbReference>
<keyword evidence="10" id="KW-1185">Reference proteome</keyword>
<sequence>MRGERKRMADVACVDLFCGAGGLTHGLISEGIRVVAGIDVDEACRHPFEANNAARFINEDVGRFAPKNLKELFGSAEVRVLAGCAPCQPFSTYAQRYDVVGSPRWGLLYQFGRLVKATRPHLVTMENVPSVAKHAVFEDFVETLQKMGYHVHQGVVDCSLYGLPQNRRRMVLLASRLGSIELVAPTHGRPTTVRAAIGRLTPITQGGAHPKDVLHAASKLSDLNLERIRASRPGGTWRDWPKHLVADCHRRETGHTYPGVYGRMVWDEPAPTLTTQFYGFGNGRFGHPEQDRAISLREGAILQGFPKSYSFIPDGDPVHFKALGRMIGNAVPVTLGEVIGRSIAAHLGIEAEKTRKRKGAVADDARKSLVA</sequence>
<organism evidence="9 10">
    <name type="scientific">Magnetospirillum gryphiswaldense (strain DSM 6361 / JCM 21280 / NBRC 15271 / MSR-1)</name>
    <dbReference type="NCBI Taxonomy" id="431944"/>
    <lineage>
        <taxon>Bacteria</taxon>
        <taxon>Pseudomonadati</taxon>
        <taxon>Pseudomonadota</taxon>
        <taxon>Alphaproteobacteria</taxon>
        <taxon>Rhodospirillales</taxon>
        <taxon>Rhodospirillaceae</taxon>
        <taxon>Magnetospirillum</taxon>
    </lineage>
</organism>
<evidence type="ECO:0000256" key="7">
    <source>
        <dbReference type="PROSITE-ProRule" id="PRU01016"/>
    </source>
</evidence>
<keyword evidence="4 7" id="KW-0949">S-adenosyl-L-methionine</keyword>
<dbReference type="InterPro" id="IPR029063">
    <property type="entry name" value="SAM-dependent_MTases_sf"/>
</dbReference>
<reference evidence="9 10" key="1">
    <citation type="journal article" date="2014" name="Genome Announc.">
        <title>Complete genome sequence of Magnetospirillum gryphiswaldense MSR-1.</title>
        <authorList>
            <person name="Wang X."/>
            <person name="Wang Q."/>
            <person name="Zhang W."/>
            <person name="Wang Y."/>
            <person name="Li L."/>
            <person name="Wen T."/>
            <person name="Zhang T."/>
            <person name="Zhang Y."/>
            <person name="Xu J."/>
            <person name="Hu J."/>
            <person name="Li S."/>
            <person name="Liu L."/>
            <person name="Liu J."/>
            <person name="Jiang W."/>
            <person name="Tian J."/>
            <person name="Li Y."/>
            <person name="Schuler D."/>
            <person name="Wang L."/>
            <person name="Li J."/>
        </authorList>
    </citation>
    <scope>NUCLEOTIDE SEQUENCE [LARGE SCALE GENOMIC DNA]</scope>
    <source>
        <strain evidence="10">DSM 6361 / JCM 21280 / NBRC 15271 / MSR-1</strain>
    </source>
</reference>
<name>V6F4E9_MAGGM</name>
<dbReference type="InterPro" id="IPR031303">
    <property type="entry name" value="C5_meth_CS"/>
</dbReference>
<protein>
    <recommendedName>
        <fullName evidence="1">DNA (cytosine-5-)-methyltransferase</fullName>
        <ecNumber evidence="1">2.1.1.37</ecNumber>
    </recommendedName>
</protein>
<dbReference type="Pfam" id="PF00145">
    <property type="entry name" value="DNA_methylase"/>
    <property type="match status" value="1"/>
</dbReference>
<dbReference type="Gene3D" id="3.90.120.10">
    <property type="entry name" value="DNA Methylase, subunit A, domain 2"/>
    <property type="match status" value="1"/>
</dbReference>
<dbReference type="AlphaFoldDB" id="V6F4E9"/>
<dbReference type="GO" id="GO:0003886">
    <property type="term" value="F:DNA (cytosine-5-)-methyltransferase activity"/>
    <property type="evidence" value="ECO:0007669"/>
    <property type="project" value="UniProtKB-EC"/>
</dbReference>